<dbReference type="EMBL" id="PGCL01000004">
    <property type="protein sequence ID" value="TAJ43640.1"/>
    <property type="molecule type" value="Genomic_DNA"/>
</dbReference>
<dbReference type="Proteomes" id="UP000292580">
    <property type="component" value="Unassembled WGS sequence"/>
</dbReference>
<gene>
    <name evidence="1" type="ORF">CUJ86_09855</name>
</gene>
<dbReference type="AlphaFoldDB" id="A0A483CQX4"/>
<dbReference type="OrthoDB" id="110589at2157"/>
<protein>
    <submittedName>
        <fullName evidence="1">Uncharacterized protein</fullName>
    </submittedName>
</protein>
<reference evidence="1 2" key="1">
    <citation type="submission" date="2017-11" db="EMBL/GenBank/DDBJ databases">
        <title>Isolation and Characterization of Methanofollis Species from Methane Seep Offshore SW Taiwan.</title>
        <authorList>
            <person name="Teng N.-H."/>
            <person name="Lai M.-C."/>
            <person name="Chen S.-C."/>
        </authorList>
    </citation>
    <scope>NUCLEOTIDE SEQUENCE [LARGE SCALE GENOMIC DNA]</scope>
    <source>
        <strain evidence="1 2">FWC-SCC2</strain>
    </source>
</reference>
<evidence type="ECO:0000313" key="1">
    <source>
        <dbReference type="EMBL" id="TAJ43640.1"/>
    </source>
</evidence>
<organism evidence="1 2">
    <name type="scientific">Methanofollis fontis</name>
    <dbReference type="NCBI Taxonomy" id="2052832"/>
    <lineage>
        <taxon>Archaea</taxon>
        <taxon>Methanobacteriati</taxon>
        <taxon>Methanobacteriota</taxon>
        <taxon>Stenosarchaea group</taxon>
        <taxon>Methanomicrobia</taxon>
        <taxon>Methanomicrobiales</taxon>
        <taxon>Methanomicrobiaceae</taxon>
        <taxon>Methanofollis</taxon>
    </lineage>
</organism>
<dbReference type="RefSeq" id="WP_130647415.1">
    <property type="nucleotide sequence ID" value="NZ_PGCL01000004.1"/>
</dbReference>
<name>A0A483CQX4_9EURY</name>
<evidence type="ECO:0000313" key="2">
    <source>
        <dbReference type="Proteomes" id="UP000292580"/>
    </source>
</evidence>
<accession>A0A483CQX4</accession>
<keyword evidence="2" id="KW-1185">Reference proteome</keyword>
<sequence length="86" mass="9438">MGFEKIGRIGLFEGRMICVLDGIGGFFFDDHALRSMKDGRRVGRVARSKSGRAVNVRYAGRMFTAAWADLLRVVQNGGKAAVFEVA</sequence>
<proteinExistence type="predicted"/>
<comment type="caution">
    <text evidence="1">The sequence shown here is derived from an EMBL/GenBank/DDBJ whole genome shotgun (WGS) entry which is preliminary data.</text>
</comment>